<dbReference type="AlphaFoldDB" id="A0A4S1XB87"/>
<dbReference type="InterPro" id="IPR016181">
    <property type="entry name" value="Acyl_CoA_acyltransferase"/>
</dbReference>
<organism evidence="2 3">
    <name type="scientific">Sphingomonas gei</name>
    <dbReference type="NCBI Taxonomy" id="1395960"/>
    <lineage>
        <taxon>Bacteria</taxon>
        <taxon>Pseudomonadati</taxon>
        <taxon>Pseudomonadota</taxon>
        <taxon>Alphaproteobacteria</taxon>
        <taxon>Sphingomonadales</taxon>
        <taxon>Sphingomonadaceae</taxon>
        <taxon>Sphingomonas</taxon>
    </lineage>
</organism>
<feature type="domain" description="N-acetyltransferase" evidence="1">
    <location>
        <begin position="5"/>
        <end position="90"/>
    </location>
</feature>
<comment type="caution">
    <text evidence="2">The sequence shown here is derived from an EMBL/GenBank/DDBJ whole genome shotgun (WGS) entry which is preliminary data.</text>
</comment>
<proteinExistence type="predicted"/>
<gene>
    <name evidence="2" type="ORF">E5A73_12305</name>
</gene>
<sequence length="90" mass="10078">MSDVRDNIDEQRFELTEQGHIAFAEYQIEGDVITFTHTVVPGSLQGMGVGSRLIEGALTDVRSRGLKVRPQCSFVAAYMARHPEWQDLKA</sequence>
<reference evidence="2 3" key="1">
    <citation type="submission" date="2019-04" db="EMBL/GenBank/DDBJ databases">
        <title>Sphingomonas psychrotolerans sp. nov., isolated from soil in the Tianshan Mountains, Xinjiang, China.</title>
        <authorList>
            <person name="Luo Y."/>
            <person name="Sheng H."/>
        </authorList>
    </citation>
    <scope>NUCLEOTIDE SEQUENCE [LARGE SCALE GENOMIC DNA]</scope>
    <source>
        <strain evidence="2 3">ZFGT-11</strain>
    </source>
</reference>
<dbReference type="Pfam" id="PF14542">
    <property type="entry name" value="Acetyltransf_CG"/>
    <property type="match status" value="1"/>
</dbReference>
<dbReference type="Gene3D" id="3.40.630.30">
    <property type="match status" value="1"/>
</dbReference>
<protein>
    <submittedName>
        <fullName evidence="2">N-acetyltransferase</fullName>
    </submittedName>
</protein>
<dbReference type="InterPro" id="IPR045057">
    <property type="entry name" value="Gcn5-rel_NAT"/>
</dbReference>
<accession>A0A4S1XB87</accession>
<dbReference type="OrthoDB" id="9800945at2"/>
<keyword evidence="3" id="KW-1185">Reference proteome</keyword>
<dbReference type="SUPFAM" id="SSF55729">
    <property type="entry name" value="Acyl-CoA N-acyltransferases (Nat)"/>
    <property type="match status" value="1"/>
</dbReference>
<evidence type="ECO:0000313" key="2">
    <source>
        <dbReference type="EMBL" id="TGX53599.1"/>
    </source>
</evidence>
<keyword evidence="2" id="KW-0808">Transferase</keyword>
<dbReference type="Proteomes" id="UP000306147">
    <property type="component" value="Unassembled WGS sequence"/>
</dbReference>
<dbReference type="PANTHER" id="PTHR31435:SF10">
    <property type="entry name" value="BSR4717 PROTEIN"/>
    <property type="match status" value="1"/>
</dbReference>
<dbReference type="CDD" id="cd04301">
    <property type="entry name" value="NAT_SF"/>
    <property type="match status" value="1"/>
</dbReference>
<evidence type="ECO:0000259" key="1">
    <source>
        <dbReference type="PROSITE" id="PS51729"/>
    </source>
</evidence>
<dbReference type="RefSeq" id="WP_135964104.1">
    <property type="nucleotide sequence ID" value="NZ_SRXT01000004.1"/>
</dbReference>
<dbReference type="PROSITE" id="PS51729">
    <property type="entry name" value="GNAT_YJDJ"/>
    <property type="match status" value="1"/>
</dbReference>
<dbReference type="EMBL" id="SRXT01000004">
    <property type="protein sequence ID" value="TGX53599.1"/>
    <property type="molecule type" value="Genomic_DNA"/>
</dbReference>
<dbReference type="GO" id="GO:0016740">
    <property type="term" value="F:transferase activity"/>
    <property type="evidence" value="ECO:0007669"/>
    <property type="project" value="UniProtKB-KW"/>
</dbReference>
<dbReference type="PANTHER" id="PTHR31435">
    <property type="entry name" value="PROTEIN NATD1"/>
    <property type="match status" value="1"/>
</dbReference>
<dbReference type="InterPro" id="IPR031165">
    <property type="entry name" value="GNAT_YJDJ"/>
</dbReference>
<name>A0A4S1XB87_9SPHN</name>
<evidence type="ECO:0000313" key="3">
    <source>
        <dbReference type="Proteomes" id="UP000306147"/>
    </source>
</evidence>